<keyword evidence="3" id="KW-1185">Reference proteome</keyword>
<dbReference type="InterPro" id="IPR019557">
    <property type="entry name" value="AminoTfrase-like_pln_mobile"/>
</dbReference>
<reference evidence="2 3" key="1">
    <citation type="submission" date="2023-03" db="EMBL/GenBank/DDBJ databases">
        <title>WGS of Gossypium arboreum.</title>
        <authorList>
            <person name="Yu D."/>
        </authorList>
    </citation>
    <scope>NUCLEOTIDE SEQUENCE [LARGE SCALE GENOMIC DNA]</scope>
    <source>
        <tissue evidence="2">Leaf</tissue>
    </source>
</reference>
<name>A0ABR0PGK6_GOSAR</name>
<protein>
    <recommendedName>
        <fullName evidence="1">Aminotransferase-like plant mobile domain-containing protein</fullName>
    </recommendedName>
</protein>
<dbReference type="PANTHER" id="PTHR46033">
    <property type="entry name" value="PROTEIN MAIN-LIKE 2"/>
    <property type="match status" value="1"/>
</dbReference>
<accession>A0ABR0PGK6</accession>
<dbReference type="PANTHER" id="PTHR46033:SF8">
    <property type="entry name" value="PROTEIN MAINTENANCE OF MERISTEMS-LIKE"/>
    <property type="match status" value="1"/>
</dbReference>
<gene>
    <name evidence="2" type="ORF">PVK06_025479</name>
</gene>
<sequence length="127" mass="14989">MRQGKNVPYKMRFKVTWRREGENTSHKITTVDFLTVGDQRLVDQQFFFSNDEDWFIDTYVHILSARVPRVIEQHLGEAEFLHVSRMLGGAKLEPTLISALLQRWRPEAHTFHPPYGEFKITLKDMTL</sequence>
<dbReference type="Proteomes" id="UP001358586">
    <property type="component" value="Chromosome 7"/>
</dbReference>
<evidence type="ECO:0000313" key="3">
    <source>
        <dbReference type="Proteomes" id="UP001358586"/>
    </source>
</evidence>
<dbReference type="Pfam" id="PF10536">
    <property type="entry name" value="PMD"/>
    <property type="match status" value="1"/>
</dbReference>
<evidence type="ECO:0000313" key="2">
    <source>
        <dbReference type="EMBL" id="KAK5820432.1"/>
    </source>
</evidence>
<comment type="caution">
    <text evidence="2">The sequence shown here is derived from an EMBL/GenBank/DDBJ whole genome shotgun (WGS) entry which is preliminary data.</text>
</comment>
<organism evidence="2 3">
    <name type="scientific">Gossypium arboreum</name>
    <name type="common">Tree cotton</name>
    <name type="synonym">Gossypium nanking</name>
    <dbReference type="NCBI Taxonomy" id="29729"/>
    <lineage>
        <taxon>Eukaryota</taxon>
        <taxon>Viridiplantae</taxon>
        <taxon>Streptophyta</taxon>
        <taxon>Embryophyta</taxon>
        <taxon>Tracheophyta</taxon>
        <taxon>Spermatophyta</taxon>
        <taxon>Magnoliopsida</taxon>
        <taxon>eudicotyledons</taxon>
        <taxon>Gunneridae</taxon>
        <taxon>Pentapetalae</taxon>
        <taxon>rosids</taxon>
        <taxon>malvids</taxon>
        <taxon>Malvales</taxon>
        <taxon>Malvaceae</taxon>
        <taxon>Malvoideae</taxon>
        <taxon>Gossypium</taxon>
    </lineage>
</organism>
<proteinExistence type="predicted"/>
<dbReference type="InterPro" id="IPR044824">
    <property type="entry name" value="MAIN-like"/>
</dbReference>
<dbReference type="EMBL" id="JARKNE010000007">
    <property type="protein sequence ID" value="KAK5820432.1"/>
    <property type="molecule type" value="Genomic_DNA"/>
</dbReference>
<feature type="domain" description="Aminotransferase-like plant mobile" evidence="1">
    <location>
        <begin position="89"/>
        <end position="126"/>
    </location>
</feature>
<evidence type="ECO:0000259" key="1">
    <source>
        <dbReference type="Pfam" id="PF10536"/>
    </source>
</evidence>